<accession>A0A5K3FXZ6</accession>
<dbReference type="AlphaFoldDB" id="A0A5K3FXZ6"/>
<reference evidence="1" key="1">
    <citation type="submission" date="2019-11" db="UniProtKB">
        <authorList>
            <consortium name="WormBaseParasite"/>
        </authorList>
    </citation>
    <scope>IDENTIFICATION</scope>
</reference>
<proteinExistence type="predicted"/>
<protein>
    <submittedName>
        <fullName evidence="1">HTH_Tnp_Tc3_1 domain-containing protein</fullName>
    </submittedName>
</protein>
<organism evidence="1">
    <name type="scientific">Mesocestoides corti</name>
    <name type="common">Flatworm</name>
    <dbReference type="NCBI Taxonomy" id="53468"/>
    <lineage>
        <taxon>Eukaryota</taxon>
        <taxon>Metazoa</taxon>
        <taxon>Spiralia</taxon>
        <taxon>Lophotrochozoa</taxon>
        <taxon>Platyhelminthes</taxon>
        <taxon>Cestoda</taxon>
        <taxon>Eucestoda</taxon>
        <taxon>Cyclophyllidea</taxon>
        <taxon>Mesocestoididae</taxon>
        <taxon>Mesocestoides</taxon>
    </lineage>
</organism>
<name>A0A5K3FXZ6_MESCO</name>
<evidence type="ECO:0000313" key="1">
    <source>
        <dbReference type="WBParaSite" id="MCU_011653-RA"/>
    </source>
</evidence>
<sequence length="149" mass="17036">MCQVASSRGSDKTVKRHMHIKPTISRALRQLADEGHMGMRLLRKLDENSRGARKQPRVVLEVLKIDSSSHSTRQVKCLNEIAPRINDLRIEKRESNRRHWLGVQFPSAIAEIRKASAASTASDGIHYLLRAPKPNNLVEIVDRPLNRFW</sequence>
<dbReference type="WBParaSite" id="MCU_011653-RA">
    <property type="protein sequence ID" value="MCU_011653-RA"/>
    <property type="gene ID" value="MCU_011653"/>
</dbReference>